<sequence length="183" mass="18818">MAAASKPPPMTTDKIQDMLEENFKFIKAIAEQQNLGRVQEVHQYQQKLQENLMLLAAVADTYSNSAAAAQPGGEAGAAAPAAATARPPTAPGAPLGAPGAPPPAAPALTPQQIHAAVQQALAMKQQQQQQQQQQPQQPQQSAVAQYQQPPQAGLPIPGGMAPGQGAPPGFTLPAPPPLNLAGQ</sequence>
<comment type="similarity">
    <text evidence="1">Belongs to the SS18 family.</text>
</comment>
<dbReference type="STRING" id="3055.A8JCQ2"/>
<feature type="compositionally biased region" description="Low complexity" evidence="2">
    <location>
        <begin position="67"/>
        <end position="98"/>
    </location>
</feature>
<evidence type="ECO:0000259" key="3">
    <source>
        <dbReference type="Pfam" id="PF05030"/>
    </source>
</evidence>
<reference evidence="4 5" key="1">
    <citation type="journal article" date="2007" name="Science">
        <title>The Chlamydomonas genome reveals the evolution of key animal and plant functions.</title>
        <authorList>
            <person name="Merchant S.S."/>
            <person name="Prochnik S.E."/>
            <person name="Vallon O."/>
            <person name="Harris E.H."/>
            <person name="Karpowicz S.J."/>
            <person name="Witman G.B."/>
            <person name="Terry A."/>
            <person name="Salamov A."/>
            <person name="Fritz-Laylin L.K."/>
            <person name="Marechal-Drouard L."/>
            <person name="Marshall W.F."/>
            <person name="Qu L.H."/>
            <person name="Nelson D.R."/>
            <person name="Sanderfoot A.A."/>
            <person name="Spalding M.H."/>
            <person name="Kapitonov V.V."/>
            <person name="Ren Q."/>
            <person name="Ferris P."/>
            <person name="Lindquist E."/>
            <person name="Shapiro H."/>
            <person name="Lucas S.M."/>
            <person name="Grimwood J."/>
            <person name="Schmutz J."/>
            <person name="Cardol P."/>
            <person name="Cerutti H."/>
            <person name="Chanfreau G."/>
            <person name="Chen C.L."/>
            <person name="Cognat V."/>
            <person name="Croft M.T."/>
            <person name="Dent R."/>
            <person name="Dutcher S."/>
            <person name="Fernandez E."/>
            <person name="Fukuzawa H."/>
            <person name="Gonzalez-Ballester D."/>
            <person name="Gonzalez-Halphen D."/>
            <person name="Hallmann A."/>
            <person name="Hanikenne M."/>
            <person name="Hippler M."/>
            <person name="Inwood W."/>
            <person name="Jabbari K."/>
            <person name="Kalanon M."/>
            <person name="Kuras R."/>
            <person name="Lefebvre P.A."/>
            <person name="Lemaire S.D."/>
            <person name="Lobanov A.V."/>
            <person name="Lohr M."/>
            <person name="Manuell A."/>
            <person name="Meier I."/>
            <person name="Mets L."/>
            <person name="Mittag M."/>
            <person name="Mittelmeier T."/>
            <person name="Moroney J.V."/>
            <person name="Moseley J."/>
            <person name="Napoli C."/>
            <person name="Nedelcu A.M."/>
            <person name="Niyogi K."/>
            <person name="Novoselov S.V."/>
            <person name="Paulsen I.T."/>
            <person name="Pazour G."/>
            <person name="Purton S."/>
            <person name="Ral J.P."/>
            <person name="Riano-Pachon D.M."/>
            <person name="Riekhof W."/>
            <person name="Rymarquis L."/>
            <person name="Schroda M."/>
            <person name="Stern D."/>
            <person name="Umen J."/>
            <person name="Willows R."/>
            <person name="Wilson N."/>
            <person name="Zimmer S.L."/>
            <person name="Allmer J."/>
            <person name="Balk J."/>
            <person name="Bisova K."/>
            <person name="Chen C.J."/>
            <person name="Elias M."/>
            <person name="Gendler K."/>
            <person name="Hauser C."/>
            <person name="Lamb M.R."/>
            <person name="Ledford H."/>
            <person name="Long J.C."/>
            <person name="Minagawa J."/>
            <person name="Page M.D."/>
            <person name="Pan J."/>
            <person name="Pootakham W."/>
            <person name="Roje S."/>
            <person name="Rose A."/>
            <person name="Stahlberg E."/>
            <person name="Terauchi A.M."/>
            <person name="Yang P."/>
            <person name="Ball S."/>
            <person name="Bowler C."/>
            <person name="Dieckmann C.L."/>
            <person name="Gladyshev V.N."/>
            <person name="Green P."/>
            <person name="Jorgensen R."/>
            <person name="Mayfield S."/>
            <person name="Mueller-Roeber B."/>
            <person name="Rajamani S."/>
            <person name="Sayre R.T."/>
            <person name="Brokstein P."/>
            <person name="Dubchak I."/>
            <person name="Goodstein D."/>
            <person name="Hornick L."/>
            <person name="Huang Y.W."/>
            <person name="Jhaveri J."/>
            <person name="Luo Y."/>
            <person name="Martinez D."/>
            <person name="Ngau W.C."/>
            <person name="Otillar B."/>
            <person name="Poliakov A."/>
            <person name="Porter A."/>
            <person name="Szajkowski L."/>
            <person name="Werner G."/>
            <person name="Zhou K."/>
            <person name="Grigoriev I.V."/>
            <person name="Rokhsar D.S."/>
            <person name="Grossman A.R."/>
        </authorList>
    </citation>
    <scope>NUCLEOTIDE SEQUENCE [LARGE SCALE GENOMIC DNA]</scope>
    <source>
        <strain evidence="5">CC-503</strain>
    </source>
</reference>
<evidence type="ECO:0000313" key="5">
    <source>
        <dbReference type="Proteomes" id="UP000006906"/>
    </source>
</evidence>
<name>A8JCQ2_CHLRE</name>
<dbReference type="InParanoid" id="A8JCQ2"/>
<evidence type="ECO:0000313" key="4">
    <source>
        <dbReference type="EMBL" id="PNW89023.1"/>
    </source>
</evidence>
<feature type="compositionally biased region" description="Pro residues" evidence="2">
    <location>
        <begin position="173"/>
        <end position="183"/>
    </location>
</feature>
<dbReference type="eggNOG" id="KOG3227">
    <property type="taxonomic scope" value="Eukaryota"/>
</dbReference>
<dbReference type="InterPro" id="IPR007726">
    <property type="entry name" value="SS18_N"/>
</dbReference>
<gene>
    <name evidence="4" type="ORF">CHLRE_01g055200v5</name>
</gene>
<evidence type="ECO:0000256" key="1">
    <source>
        <dbReference type="ARBA" id="ARBA00007945"/>
    </source>
</evidence>
<dbReference type="Pfam" id="PF05030">
    <property type="entry name" value="SSXT"/>
    <property type="match status" value="1"/>
</dbReference>
<dbReference type="PaxDb" id="3055-EDO98342"/>
<dbReference type="RefSeq" id="XP_001700227.1">
    <property type="nucleotide sequence ID" value="XM_001700175.2"/>
</dbReference>
<proteinExistence type="inferred from homology"/>
<protein>
    <recommendedName>
        <fullName evidence="3">SS18 N-terminal domain-containing protein</fullName>
    </recommendedName>
</protein>
<feature type="domain" description="SS18 N-terminal" evidence="3">
    <location>
        <begin position="8"/>
        <end position="67"/>
    </location>
</feature>
<keyword evidence="5" id="KW-1185">Reference proteome</keyword>
<organism evidence="4 5">
    <name type="scientific">Chlamydomonas reinhardtii</name>
    <name type="common">Chlamydomonas smithii</name>
    <dbReference type="NCBI Taxonomy" id="3055"/>
    <lineage>
        <taxon>Eukaryota</taxon>
        <taxon>Viridiplantae</taxon>
        <taxon>Chlorophyta</taxon>
        <taxon>core chlorophytes</taxon>
        <taxon>Chlorophyceae</taxon>
        <taxon>CS clade</taxon>
        <taxon>Chlamydomonadales</taxon>
        <taxon>Chlamydomonadaceae</taxon>
        <taxon>Chlamydomonas</taxon>
    </lineage>
</organism>
<feature type="region of interest" description="Disordered" evidence="2">
    <location>
        <begin position="67"/>
        <end position="183"/>
    </location>
</feature>
<dbReference type="Proteomes" id="UP000006906">
    <property type="component" value="Chromosome 1"/>
</dbReference>
<dbReference type="EMBL" id="CM008962">
    <property type="protein sequence ID" value="PNW89023.1"/>
    <property type="molecule type" value="Genomic_DNA"/>
</dbReference>
<dbReference type="AlphaFoldDB" id="A8JCQ2"/>
<dbReference type="OrthoDB" id="10265171at2759"/>
<dbReference type="GeneID" id="5725728"/>
<feature type="compositionally biased region" description="Low complexity" evidence="2">
    <location>
        <begin position="106"/>
        <end position="172"/>
    </location>
</feature>
<accession>A8JCQ2</accession>
<dbReference type="HOGENOM" id="CLU_1477192_0_0_1"/>
<dbReference type="Gramene" id="PNW89023">
    <property type="protein sequence ID" value="PNW89023"/>
    <property type="gene ID" value="CHLRE_01g055200v5"/>
</dbReference>
<evidence type="ECO:0000256" key="2">
    <source>
        <dbReference type="SAM" id="MobiDB-lite"/>
    </source>
</evidence>
<dbReference type="KEGG" id="cre:CHLRE_01g055200v5"/>